<dbReference type="Pfam" id="PF08164">
    <property type="entry name" value="TRAUB"/>
    <property type="match status" value="1"/>
</dbReference>
<evidence type="ECO:0000313" key="3">
    <source>
        <dbReference type="Proteomes" id="UP001432216"/>
    </source>
</evidence>
<organism evidence="2 3">
    <name type="scientific">Cryptococcus decagattii</name>
    <dbReference type="NCBI Taxonomy" id="1859122"/>
    <lineage>
        <taxon>Eukaryota</taxon>
        <taxon>Fungi</taxon>
        <taxon>Dikarya</taxon>
        <taxon>Basidiomycota</taxon>
        <taxon>Agaricomycotina</taxon>
        <taxon>Tremellomycetes</taxon>
        <taxon>Tremellales</taxon>
        <taxon>Cryptococcaceae</taxon>
        <taxon>Cryptococcus</taxon>
        <taxon>Cryptococcus gattii species complex</taxon>
    </lineage>
</organism>
<dbReference type="InterPro" id="IPR012617">
    <property type="entry name" value="AATF_C"/>
</dbReference>
<proteinExistence type="predicted"/>
<dbReference type="RefSeq" id="XP_064723900.1">
    <property type="nucleotide sequence ID" value="XM_064867828.1"/>
</dbReference>
<dbReference type="EMBL" id="CP143817">
    <property type="protein sequence ID" value="WVO24661.1"/>
    <property type="molecule type" value="Genomic_DNA"/>
</dbReference>
<accession>A0ABZ2B5C9</accession>
<feature type="domain" description="Apoptosis-antagonizing transcription factor C-terminal" evidence="1">
    <location>
        <begin position="25"/>
        <end position="82"/>
    </location>
</feature>
<gene>
    <name evidence="2" type="ORF">IAS62_006031</name>
</gene>
<dbReference type="GeneID" id="89992800"/>
<reference evidence="2 3" key="1">
    <citation type="submission" date="2024-01" db="EMBL/GenBank/DDBJ databases">
        <title>Comparative genomics of Cryptococcus and Kwoniella reveals pathogenesis evolution and contrasting modes of karyotype evolution via chromosome fusion or intercentromeric recombination.</title>
        <authorList>
            <person name="Coelho M.A."/>
            <person name="David-Palma M."/>
            <person name="Shea T."/>
            <person name="Bowers K."/>
            <person name="McGinley-Smith S."/>
            <person name="Mohammad A.W."/>
            <person name="Gnirke A."/>
            <person name="Yurkov A.M."/>
            <person name="Nowrousian M."/>
            <person name="Sun S."/>
            <person name="Cuomo C.A."/>
            <person name="Heitman J."/>
        </authorList>
    </citation>
    <scope>NUCLEOTIDE SEQUENCE [LARGE SCALE GENOMIC DNA]</scope>
    <source>
        <strain evidence="2 3">7685027</strain>
    </source>
</reference>
<sequence>MSLVKKKRLGIEICFLKSLSLDQVFIDLTHLSRERKKKREVERGGSKGRKFRYTVHEKAQTSVVPIPLSQGWHEEQADELFSLNLDVGNADDGLAELGGLRVF</sequence>
<name>A0ABZ2B5C9_9TREE</name>
<protein>
    <submittedName>
        <fullName evidence="2">Protein BFR2</fullName>
    </submittedName>
</protein>
<evidence type="ECO:0000259" key="1">
    <source>
        <dbReference type="Pfam" id="PF08164"/>
    </source>
</evidence>
<dbReference type="Proteomes" id="UP001432216">
    <property type="component" value="Chromosome 12"/>
</dbReference>
<keyword evidence="3" id="KW-1185">Reference proteome</keyword>
<evidence type="ECO:0000313" key="2">
    <source>
        <dbReference type="EMBL" id="WVO24661.1"/>
    </source>
</evidence>